<sequence>MEQVLFRKNPELQTDQKILVAVSTGVDSMVLLHLLEQAGLSVGVAHVDHQLRAESKDEAEFLRDYCKRHKLPFYLNVWQQPAKKNIEASARKVRYDFFEEIMEAENYSLLVTAHHGDDQLETMVMRLAQGGSLASHSGIARKQIFGTGSLLRPLLSFSKDEIYHYAEEKQITYFEDITNQSTDFFRNRMRHNVIPELKKENPQILQHVQQFQQQLTWAEPLIKQALKENLRNIRQTDQGWSFSTETLPDERGARYYFLTSFFQDTEGQTGLAVSQRQIFGLLDQIQRPVSQWTLDLGKNWLFARRYQQFSLEKKPTSILNEGIFSLVENQTLTIGGAEKVTLRKSTKKPEINGYHVPLPLDIELPLTIRRRQSGDRMRFSATLKKRINRYFIDQKIPADKRNNAWVVEDSLGEIVALLPFANSYLSIAVETDRIHYILDYMHQVSK</sequence>
<evidence type="ECO:0000256" key="6">
    <source>
        <dbReference type="ARBA" id="ARBA00022840"/>
    </source>
</evidence>
<comment type="subcellular location">
    <subcellularLocation>
        <location evidence="1 8">Cytoplasm</location>
    </subcellularLocation>
</comment>
<dbReference type="GO" id="GO:0032267">
    <property type="term" value="F:tRNA(Ile)-lysidine synthase activity"/>
    <property type="evidence" value="ECO:0007669"/>
    <property type="project" value="UniProtKB-EC"/>
</dbReference>
<gene>
    <name evidence="8 10" type="primary">tilS</name>
    <name evidence="10" type="ORF">P7H59_07470</name>
</gene>
<dbReference type="EC" id="6.3.4.19" evidence="8"/>
<evidence type="ECO:0000256" key="7">
    <source>
        <dbReference type="ARBA" id="ARBA00048539"/>
    </source>
</evidence>
<dbReference type="EMBL" id="JARQBN010000012">
    <property type="protein sequence ID" value="MDT2828298.1"/>
    <property type="molecule type" value="Genomic_DNA"/>
</dbReference>
<accession>A0ABU3FRN6</accession>
<comment type="caution">
    <text evidence="10">The sequence shown here is derived from an EMBL/GenBank/DDBJ whole genome shotgun (WGS) entry which is preliminary data.</text>
</comment>
<evidence type="ECO:0000256" key="5">
    <source>
        <dbReference type="ARBA" id="ARBA00022741"/>
    </source>
</evidence>
<keyword evidence="11" id="KW-1185">Reference proteome</keyword>
<evidence type="ECO:0000313" key="11">
    <source>
        <dbReference type="Proteomes" id="UP001265301"/>
    </source>
</evidence>
<dbReference type="SUPFAM" id="SSF52402">
    <property type="entry name" value="Adenine nucleotide alpha hydrolases-like"/>
    <property type="match status" value="1"/>
</dbReference>
<dbReference type="PANTHER" id="PTHR43033">
    <property type="entry name" value="TRNA(ILE)-LYSIDINE SYNTHASE-RELATED"/>
    <property type="match status" value="1"/>
</dbReference>
<comment type="caution">
    <text evidence="8">Lacks conserved residue(s) required for the propagation of feature annotation.</text>
</comment>
<keyword evidence="5" id="KW-0547">Nucleotide-binding</keyword>
<evidence type="ECO:0000259" key="9">
    <source>
        <dbReference type="SMART" id="SM00977"/>
    </source>
</evidence>
<dbReference type="NCBIfam" id="TIGR02432">
    <property type="entry name" value="lysidine_TilS_N"/>
    <property type="match status" value="1"/>
</dbReference>
<dbReference type="InterPro" id="IPR011063">
    <property type="entry name" value="TilS/TtcA_N"/>
</dbReference>
<keyword evidence="6" id="KW-0067">ATP-binding</keyword>
<proteinExistence type="inferred from homology"/>
<dbReference type="HAMAP" id="MF_01161">
    <property type="entry name" value="tRNA_Ile_lys_synt"/>
    <property type="match status" value="1"/>
</dbReference>
<comment type="similarity">
    <text evidence="8">Belongs to the tRNA(Ile)-lysidine synthase family.</text>
</comment>
<dbReference type="Proteomes" id="UP001265301">
    <property type="component" value="Unassembled WGS sequence"/>
</dbReference>
<reference evidence="10 11" key="1">
    <citation type="submission" date="2023-03" db="EMBL/GenBank/DDBJ databases">
        <authorList>
            <person name="Shen W."/>
            <person name="Cai J."/>
        </authorList>
    </citation>
    <scope>NUCLEOTIDE SEQUENCE [LARGE SCALE GENOMIC DNA]</scope>
    <source>
        <strain evidence="10 11">B101</strain>
    </source>
</reference>
<dbReference type="InterPro" id="IPR014729">
    <property type="entry name" value="Rossmann-like_a/b/a_fold"/>
</dbReference>
<evidence type="ECO:0000256" key="1">
    <source>
        <dbReference type="ARBA" id="ARBA00004496"/>
    </source>
</evidence>
<evidence type="ECO:0000313" key="10">
    <source>
        <dbReference type="EMBL" id="MDT2828298.1"/>
    </source>
</evidence>
<evidence type="ECO:0000256" key="3">
    <source>
        <dbReference type="ARBA" id="ARBA00022598"/>
    </source>
</evidence>
<dbReference type="InterPro" id="IPR012094">
    <property type="entry name" value="tRNA_Ile_lys_synt"/>
</dbReference>
<dbReference type="PANTHER" id="PTHR43033:SF1">
    <property type="entry name" value="TRNA(ILE)-LYSIDINE SYNTHASE-RELATED"/>
    <property type="match status" value="1"/>
</dbReference>
<evidence type="ECO:0000256" key="4">
    <source>
        <dbReference type="ARBA" id="ARBA00022694"/>
    </source>
</evidence>
<dbReference type="InterPro" id="IPR012796">
    <property type="entry name" value="Lysidine-tRNA-synth_C"/>
</dbReference>
<dbReference type="RefSeq" id="WP_311819120.1">
    <property type="nucleotide sequence ID" value="NZ_JARQBN010000012.1"/>
</dbReference>
<comment type="catalytic activity">
    <reaction evidence="7 8">
        <text>cytidine(34) in tRNA(Ile2) + L-lysine + ATP = lysidine(34) in tRNA(Ile2) + AMP + diphosphate + H(+)</text>
        <dbReference type="Rhea" id="RHEA:43744"/>
        <dbReference type="Rhea" id="RHEA-COMP:10625"/>
        <dbReference type="Rhea" id="RHEA-COMP:10670"/>
        <dbReference type="ChEBI" id="CHEBI:15378"/>
        <dbReference type="ChEBI" id="CHEBI:30616"/>
        <dbReference type="ChEBI" id="CHEBI:32551"/>
        <dbReference type="ChEBI" id="CHEBI:33019"/>
        <dbReference type="ChEBI" id="CHEBI:82748"/>
        <dbReference type="ChEBI" id="CHEBI:83665"/>
        <dbReference type="ChEBI" id="CHEBI:456215"/>
        <dbReference type="EC" id="6.3.4.19"/>
    </reaction>
</comment>
<dbReference type="SMART" id="SM00977">
    <property type="entry name" value="TilS_C"/>
    <property type="match status" value="1"/>
</dbReference>
<dbReference type="NCBIfam" id="TIGR02433">
    <property type="entry name" value="lysidine_TilS_C"/>
    <property type="match status" value="1"/>
</dbReference>
<dbReference type="Pfam" id="PF01171">
    <property type="entry name" value="ATP_bind_3"/>
    <property type="match status" value="1"/>
</dbReference>
<protein>
    <recommendedName>
        <fullName evidence="8">tRNA(Ile)-lysidine synthase</fullName>
        <ecNumber evidence="8">6.3.4.19</ecNumber>
    </recommendedName>
    <alternativeName>
        <fullName evidence="8">tRNA(Ile)-2-lysyl-cytidine synthase</fullName>
    </alternativeName>
    <alternativeName>
        <fullName evidence="8">tRNA(Ile)-lysidine synthetase</fullName>
    </alternativeName>
</protein>
<keyword evidence="3 8" id="KW-0436">Ligase</keyword>
<name>A0ABU3FRN6_9ENTE</name>
<evidence type="ECO:0000256" key="2">
    <source>
        <dbReference type="ARBA" id="ARBA00022490"/>
    </source>
</evidence>
<keyword evidence="4 8" id="KW-0819">tRNA processing</keyword>
<keyword evidence="2 8" id="KW-0963">Cytoplasm</keyword>
<comment type="function">
    <text evidence="8">Ligates lysine onto the cytidine present at position 34 of the AUA codon-specific tRNA(Ile) that contains the anticodon CAU, in an ATP-dependent manner. Cytidine is converted to lysidine, thus changing the amino acid specificity of the tRNA from methionine to isoleucine.</text>
</comment>
<dbReference type="CDD" id="cd01992">
    <property type="entry name" value="TilS_N"/>
    <property type="match status" value="1"/>
</dbReference>
<feature type="domain" description="Lysidine-tRNA(Ile) synthetase C-terminal" evidence="9">
    <location>
        <begin position="366"/>
        <end position="440"/>
    </location>
</feature>
<dbReference type="SUPFAM" id="SSF56037">
    <property type="entry name" value="PheT/TilS domain"/>
    <property type="match status" value="1"/>
</dbReference>
<dbReference type="Gene3D" id="3.40.50.620">
    <property type="entry name" value="HUPs"/>
    <property type="match status" value="1"/>
</dbReference>
<evidence type="ECO:0000256" key="8">
    <source>
        <dbReference type="HAMAP-Rule" id="MF_01161"/>
    </source>
</evidence>
<organism evidence="10 11">
    <name type="scientific">Enterococcus viikkiensis</name>
    <dbReference type="NCBI Taxonomy" id="930854"/>
    <lineage>
        <taxon>Bacteria</taxon>
        <taxon>Bacillati</taxon>
        <taxon>Bacillota</taxon>
        <taxon>Bacilli</taxon>
        <taxon>Lactobacillales</taxon>
        <taxon>Enterococcaceae</taxon>
        <taxon>Enterococcus</taxon>
    </lineage>
</organism>
<dbReference type="InterPro" id="IPR012795">
    <property type="entry name" value="tRNA_Ile_lys_synt_N"/>
</dbReference>